<dbReference type="Proteomes" id="UP001322277">
    <property type="component" value="Chromosome 5"/>
</dbReference>
<dbReference type="AlphaFoldDB" id="A0AAX4IHT0"/>
<gene>
    <name evidence="3" type="ORF">CDEST_07619</name>
</gene>
<feature type="region of interest" description="Disordered" evidence="1">
    <location>
        <begin position="421"/>
        <end position="452"/>
    </location>
</feature>
<feature type="region of interest" description="Disordered" evidence="1">
    <location>
        <begin position="1"/>
        <end position="23"/>
    </location>
</feature>
<dbReference type="GeneID" id="87944122"/>
<keyword evidence="2" id="KW-1133">Transmembrane helix</keyword>
<feature type="transmembrane region" description="Helical" evidence="2">
    <location>
        <begin position="29"/>
        <end position="57"/>
    </location>
</feature>
<evidence type="ECO:0008006" key="5">
    <source>
        <dbReference type="Google" id="ProtNLM"/>
    </source>
</evidence>
<feature type="transmembrane region" description="Helical" evidence="2">
    <location>
        <begin position="153"/>
        <end position="173"/>
    </location>
</feature>
<dbReference type="KEGG" id="cdet:87944122"/>
<keyword evidence="2" id="KW-0472">Membrane</keyword>
<feature type="compositionally biased region" description="Polar residues" evidence="1">
    <location>
        <begin position="581"/>
        <end position="591"/>
    </location>
</feature>
<keyword evidence="4" id="KW-1185">Reference proteome</keyword>
<protein>
    <recommendedName>
        <fullName evidence="5">S-adenosylmethionine decarboxylase proenzyme</fullName>
    </recommendedName>
</protein>
<name>A0AAX4IHT0_9PEZI</name>
<evidence type="ECO:0000256" key="1">
    <source>
        <dbReference type="SAM" id="MobiDB-lite"/>
    </source>
</evidence>
<evidence type="ECO:0000313" key="4">
    <source>
        <dbReference type="Proteomes" id="UP001322277"/>
    </source>
</evidence>
<evidence type="ECO:0000313" key="3">
    <source>
        <dbReference type="EMBL" id="WQF82605.1"/>
    </source>
</evidence>
<keyword evidence="2" id="KW-0812">Transmembrane</keyword>
<dbReference type="EMBL" id="CP137309">
    <property type="protein sequence ID" value="WQF82605.1"/>
    <property type="molecule type" value="Genomic_DNA"/>
</dbReference>
<organism evidence="3 4">
    <name type="scientific">Colletotrichum destructivum</name>
    <dbReference type="NCBI Taxonomy" id="34406"/>
    <lineage>
        <taxon>Eukaryota</taxon>
        <taxon>Fungi</taxon>
        <taxon>Dikarya</taxon>
        <taxon>Ascomycota</taxon>
        <taxon>Pezizomycotina</taxon>
        <taxon>Sordariomycetes</taxon>
        <taxon>Hypocreomycetidae</taxon>
        <taxon>Glomerellales</taxon>
        <taxon>Glomerellaceae</taxon>
        <taxon>Colletotrichum</taxon>
        <taxon>Colletotrichum destructivum species complex</taxon>
    </lineage>
</organism>
<evidence type="ECO:0000256" key="2">
    <source>
        <dbReference type="SAM" id="Phobius"/>
    </source>
</evidence>
<sequence>MSRNHEDATTAVPPLKSPLQPAPPKAARIYPALSLLSVILLFLSAGAGIALSAIVLFRNLESTEVLDPLSRAVFFVASCTSLVYVVTHIVAARTAYIKNYGSPTVYGKYLAGFAFLLARLGLPVWVAAITLAIFVAVNVGLDLSKGVQQNIPWFNVIISIASLFSLGAVLAIIEMADRPFATLGFSQTWFILGEDTLVSPDEDDLESASAETAMSFHEKREDQYQYEVMGSQEKRKRRTLIKKNPQESQQRVLRHARSMSMPTPLNNVFSDQAGFFPPDSLQAFHTSFAWKPPSKNDTNPKTAKGETVNGWVTWQEHARMQHAASDISTNASARPDEVVLPSVFQSVKYSPRNQSLLEHQRRYDWKRWTVADKQSPSVDGEFLPLPFPRPLTPLMTMEEERIIMSRGPSIIEDDWEAAGYPRKIRSSRPASTHTAATSTSTRSGIAAKRETRPSLPHIATLATRVVTPTNSIRPDSSVLPNEGRRRRRISSVGLSEGRRLTSEPNSWTASHHASRHNTRPLNQRGSSVVASAPAQQVTSPTSTAKSVGSEVHNFSRPRTSAAARMQSKVAKRLRATKPQDNDFSGPTQTGEQILASPSTPGSPGTPRTIRKTALRTLQGRLGRRSQTDRLEECQRVPSPATPRTARAMAVKNLQERLGKRMMHHNEVEAGKVLS</sequence>
<feature type="compositionally biased region" description="Polar residues" evidence="1">
    <location>
        <begin position="502"/>
        <end position="511"/>
    </location>
</feature>
<feature type="transmembrane region" description="Helical" evidence="2">
    <location>
        <begin position="111"/>
        <end position="141"/>
    </location>
</feature>
<feature type="compositionally biased region" description="Low complexity" evidence="1">
    <location>
        <begin position="427"/>
        <end position="443"/>
    </location>
</feature>
<feature type="compositionally biased region" description="Polar residues" evidence="1">
    <location>
        <begin position="519"/>
        <end position="546"/>
    </location>
</feature>
<dbReference type="RefSeq" id="XP_062779829.1">
    <property type="nucleotide sequence ID" value="XM_062923778.1"/>
</dbReference>
<feature type="compositionally biased region" description="Low complexity" evidence="1">
    <location>
        <begin position="596"/>
        <end position="606"/>
    </location>
</feature>
<reference evidence="4" key="1">
    <citation type="journal article" date="2023" name="bioRxiv">
        <title>Complete genome of the Medicago anthracnose fungus, Colletotrichum destructivum, reveals a mini-chromosome-like region within a core chromosome.</title>
        <authorList>
            <person name="Lapalu N."/>
            <person name="Simon A."/>
            <person name="Lu A."/>
            <person name="Plaumann P.-L."/>
            <person name="Amselem J."/>
            <person name="Pigne S."/>
            <person name="Auger A."/>
            <person name="Koch C."/>
            <person name="Dallery J.-F."/>
            <person name="O'Connell R.J."/>
        </authorList>
    </citation>
    <scope>NUCLEOTIDE SEQUENCE [LARGE SCALE GENOMIC DNA]</scope>
    <source>
        <strain evidence="4">CBS 520.97</strain>
    </source>
</reference>
<feature type="region of interest" description="Disordered" evidence="1">
    <location>
        <begin position="466"/>
        <end position="610"/>
    </location>
</feature>
<proteinExistence type="predicted"/>
<accession>A0AAX4IHT0</accession>
<feature type="transmembrane region" description="Helical" evidence="2">
    <location>
        <begin position="69"/>
        <end position="91"/>
    </location>
</feature>